<dbReference type="EMBL" id="LXTC01000002">
    <property type="protein sequence ID" value="OBA22562.1"/>
    <property type="molecule type" value="Genomic_DNA"/>
</dbReference>
<sequence>MYMDFRFEVHCVNFRKSQRFAAYWTHTLASSNLVIFFLLFSQLRHFTSTRPVQTTDCFASRIPIEFNFASSIGRLIYIWPAKAIYIHPASSNQ</sequence>
<gene>
    <name evidence="2" type="ORF">METBIDRAFT_31443</name>
</gene>
<accession>A0A1A0HF93</accession>
<feature type="transmembrane region" description="Helical" evidence="1">
    <location>
        <begin position="20"/>
        <end position="40"/>
    </location>
</feature>
<evidence type="ECO:0000256" key="1">
    <source>
        <dbReference type="SAM" id="Phobius"/>
    </source>
</evidence>
<evidence type="ECO:0000313" key="2">
    <source>
        <dbReference type="EMBL" id="OBA22562.1"/>
    </source>
</evidence>
<evidence type="ECO:0000313" key="3">
    <source>
        <dbReference type="Proteomes" id="UP000092555"/>
    </source>
</evidence>
<keyword evidence="1" id="KW-1133">Transmembrane helix</keyword>
<dbReference type="Proteomes" id="UP000092555">
    <property type="component" value="Unassembled WGS sequence"/>
</dbReference>
<comment type="caution">
    <text evidence="2">The sequence shown here is derived from an EMBL/GenBank/DDBJ whole genome shotgun (WGS) entry which is preliminary data.</text>
</comment>
<name>A0A1A0HF93_9ASCO</name>
<keyword evidence="3" id="KW-1185">Reference proteome</keyword>
<protein>
    <submittedName>
        <fullName evidence="2">Uncharacterized protein</fullName>
    </submittedName>
</protein>
<reference evidence="2 3" key="1">
    <citation type="submission" date="2016-05" db="EMBL/GenBank/DDBJ databases">
        <title>Comparative genomics of biotechnologically important yeasts.</title>
        <authorList>
            <consortium name="DOE Joint Genome Institute"/>
            <person name="Riley R."/>
            <person name="Haridas S."/>
            <person name="Wolfe K.H."/>
            <person name="Lopes M.R."/>
            <person name="Hittinger C.T."/>
            <person name="Goker M."/>
            <person name="Salamov A."/>
            <person name="Wisecaver J."/>
            <person name="Long T.M."/>
            <person name="Aerts A.L."/>
            <person name="Barry K."/>
            <person name="Choi C."/>
            <person name="Clum A."/>
            <person name="Coughlan A.Y."/>
            <person name="Deshpande S."/>
            <person name="Douglass A.P."/>
            <person name="Hanson S.J."/>
            <person name="Klenk H.-P."/>
            <person name="LaButti K."/>
            <person name="Lapidus A."/>
            <person name="Lindquist E."/>
            <person name="Lipzen A."/>
            <person name="Meier-kolthoff J.P."/>
            <person name="Ohm R.A."/>
            <person name="Otillar R.P."/>
            <person name="Pangilinan J."/>
            <person name="Peng Y."/>
            <person name="Rokas A."/>
            <person name="Rosa C.A."/>
            <person name="Scheuner C."/>
            <person name="Sibirny A.A."/>
            <person name="Slot J.C."/>
            <person name="Stielow J.B."/>
            <person name="Sun H."/>
            <person name="Kurtzman C.P."/>
            <person name="Blackwell M."/>
            <person name="Grigoriev I.V."/>
            <person name="Jeffries T.W."/>
        </authorList>
    </citation>
    <scope>NUCLEOTIDE SEQUENCE [LARGE SCALE GENOMIC DNA]</scope>
    <source>
        <strain evidence="2 3">NRRL YB-4993</strain>
    </source>
</reference>
<keyword evidence="1" id="KW-0472">Membrane</keyword>
<dbReference type="GeneID" id="30028827"/>
<dbReference type="RefSeq" id="XP_018713058.1">
    <property type="nucleotide sequence ID" value="XM_018855851.1"/>
</dbReference>
<proteinExistence type="predicted"/>
<keyword evidence="1" id="KW-0812">Transmembrane</keyword>
<organism evidence="2 3">
    <name type="scientific">Metschnikowia bicuspidata var. bicuspidata NRRL YB-4993</name>
    <dbReference type="NCBI Taxonomy" id="869754"/>
    <lineage>
        <taxon>Eukaryota</taxon>
        <taxon>Fungi</taxon>
        <taxon>Dikarya</taxon>
        <taxon>Ascomycota</taxon>
        <taxon>Saccharomycotina</taxon>
        <taxon>Pichiomycetes</taxon>
        <taxon>Metschnikowiaceae</taxon>
        <taxon>Metschnikowia</taxon>
    </lineage>
</organism>
<dbReference type="AlphaFoldDB" id="A0A1A0HF93"/>